<feature type="domain" description="SANT" evidence="7">
    <location>
        <begin position="1"/>
        <end position="56"/>
    </location>
</feature>
<evidence type="ECO:0000259" key="7">
    <source>
        <dbReference type="PROSITE" id="PS51293"/>
    </source>
</evidence>
<dbReference type="Pfam" id="PF23082">
    <property type="entry name" value="Myb_DNA-binding_2"/>
    <property type="match status" value="1"/>
</dbReference>
<evidence type="ECO:0000256" key="4">
    <source>
        <dbReference type="ARBA" id="ARBA00023242"/>
    </source>
</evidence>
<organism evidence="8 9">
    <name type="scientific">Panicum miliaceum</name>
    <name type="common">Proso millet</name>
    <name type="synonym">Broomcorn millet</name>
    <dbReference type="NCBI Taxonomy" id="4540"/>
    <lineage>
        <taxon>Eukaryota</taxon>
        <taxon>Viridiplantae</taxon>
        <taxon>Streptophyta</taxon>
        <taxon>Embryophyta</taxon>
        <taxon>Tracheophyta</taxon>
        <taxon>Spermatophyta</taxon>
        <taxon>Magnoliopsida</taxon>
        <taxon>Liliopsida</taxon>
        <taxon>Poales</taxon>
        <taxon>Poaceae</taxon>
        <taxon>PACMAD clade</taxon>
        <taxon>Panicoideae</taxon>
        <taxon>Panicodae</taxon>
        <taxon>Paniceae</taxon>
        <taxon>Panicinae</taxon>
        <taxon>Panicum</taxon>
        <taxon>Panicum sect. Panicum</taxon>
    </lineage>
</organism>
<dbReference type="InterPro" id="IPR009057">
    <property type="entry name" value="Homeodomain-like_sf"/>
</dbReference>
<dbReference type="EMBL" id="PQIB02000001">
    <property type="protein sequence ID" value="RLN41278.1"/>
    <property type="molecule type" value="Genomic_DNA"/>
</dbReference>
<dbReference type="PANTHER" id="PTHR43952:SF70">
    <property type="entry name" value="MYB-LIKE DOMAIN-CONTAINING PROTEIN"/>
    <property type="match status" value="1"/>
</dbReference>
<feature type="domain" description="Myb-like" evidence="6">
    <location>
        <begin position="1"/>
        <end position="52"/>
    </location>
</feature>
<protein>
    <submittedName>
        <fullName evidence="8">Protein RADIALIS-like 3</fullName>
    </submittedName>
</protein>
<dbReference type="AlphaFoldDB" id="A0A3L6TPY8"/>
<evidence type="ECO:0000256" key="1">
    <source>
        <dbReference type="ARBA" id="ARBA00004123"/>
    </source>
</evidence>
<dbReference type="InterPro" id="IPR044636">
    <property type="entry name" value="RADIALIS-like"/>
</dbReference>
<feature type="region of interest" description="Disordered" evidence="5">
    <location>
        <begin position="58"/>
        <end position="96"/>
    </location>
</feature>
<dbReference type="InterPro" id="IPR017884">
    <property type="entry name" value="SANT_dom"/>
</dbReference>
<dbReference type="SMART" id="SM00717">
    <property type="entry name" value="SANT"/>
    <property type="match status" value="1"/>
</dbReference>
<name>A0A3L6TPY8_PANMI</name>
<dbReference type="PROSITE" id="PS50090">
    <property type="entry name" value="MYB_LIKE"/>
    <property type="match status" value="1"/>
</dbReference>
<evidence type="ECO:0000256" key="5">
    <source>
        <dbReference type="SAM" id="MobiDB-lite"/>
    </source>
</evidence>
<reference evidence="9" key="1">
    <citation type="journal article" date="2019" name="Nat. Commun.">
        <title>The genome of broomcorn millet.</title>
        <authorList>
            <person name="Zou C."/>
            <person name="Miki D."/>
            <person name="Li D."/>
            <person name="Tang Q."/>
            <person name="Xiao L."/>
            <person name="Rajput S."/>
            <person name="Deng P."/>
            <person name="Jia W."/>
            <person name="Huang R."/>
            <person name="Zhang M."/>
            <person name="Sun Y."/>
            <person name="Hu J."/>
            <person name="Fu X."/>
            <person name="Schnable P.S."/>
            <person name="Li F."/>
            <person name="Zhang H."/>
            <person name="Feng B."/>
            <person name="Zhu X."/>
            <person name="Liu R."/>
            <person name="Schnable J.C."/>
            <person name="Zhu J.-K."/>
            <person name="Zhang H."/>
        </authorList>
    </citation>
    <scope>NUCLEOTIDE SEQUENCE [LARGE SCALE GENOMIC DNA]</scope>
</reference>
<dbReference type="InterPro" id="IPR001005">
    <property type="entry name" value="SANT/Myb"/>
</dbReference>
<sequence>MSSSWSFSENERFERALATYDEGTPQRWERVAAAVGGGKTVDDVRRHYARLAVDIGAIEAGGGDPNTNGTANNGAGGSSNNSNNNNRRNNDSSRSG</sequence>
<comment type="subcellular location">
    <subcellularLocation>
        <location evidence="1">Nucleus</location>
    </subcellularLocation>
</comment>
<dbReference type="SUPFAM" id="SSF46689">
    <property type="entry name" value="Homeodomain-like"/>
    <property type="match status" value="1"/>
</dbReference>
<feature type="compositionally biased region" description="Low complexity" evidence="5">
    <location>
        <begin position="65"/>
        <end position="96"/>
    </location>
</feature>
<keyword evidence="3" id="KW-0804">Transcription</keyword>
<keyword evidence="2" id="KW-0805">Transcription regulation</keyword>
<dbReference type="GO" id="GO:0003700">
    <property type="term" value="F:DNA-binding transcription factor activity"/>
    <property type="evidence" value="ECO:0007669"/>
    <property type="project" value="InterPro"/>
</dbReference>
<dbReference type="OrthoDB" id="118550at2759"/>
<dbReference type="GO" id="GO:0005634">
    <property type="term" value="C:nucleus"/>
    <property type="evidence" value="ECO:0007669"/>
    <property type="project" value="UniProtKB-SubCell"/>
</dbReference>
<dbReference type="PROSITE" id="PS51293">
    <property type="entry name" value="SANT"/>
    <property type="match status" value="1"/>
</dbReference>
<dbReference type="Gene3D" id="1.10.10.60">
    <property type="entry name" value="Homeodomain-like"/>
    <property type="match status" value="1"/>
</dbReference>
<dbReference type="STRING" id="4540.A0A3L6TPY8"/>
<comment type="caution">
    <text evidence="8">The sequence shown here is derived from an EMBL/GenBank/DDBJ whole genome shotgun (WGS) entry which is preliminary data.</text>
</comment>
<evidence type="ECO:0000256" key="2">
    <source>
        <dbReference type="ARBA" id="ARBA00023015"/>
    </source>
</evidence>
<keyword evidence="4" id="KW-0539">Nucleus</keyword>
<gene>
    <name evidence="8" type="ORF">C2845_PM01G49290</name>
</gene>
<evidence type="ECO:0000259" key="6">
    <source>
        <dbReference type="PROSITE" id="PS50090"/>
    </source>
</evidence>
<dbReference type="Proteomes" id="UP000275267">
    <property type="component" value="Unassembled WGS sequence"/>
</dbReference>
<dbReference type="PANTHER" id="PTHR43952">
    <property type="entry name" value="MYB FAMILY TRANSCRIPTION FACTOR-RELATED"/>
    <property type="match status" value="1"/>
</dbReference>
<evidence type="ECO:0000313" key="9">
    <source>
        <dbReference type="Proteomes" id="UP000275267"/>
    </source>
</evidence>
<proteinExistence type="predicted"/>
<dbReference type="FunFam" id="1.10.10.60:FF:000154">
    <property type="entry name" value="Transcription factor SRM1"/>
    <property type="match status" value="1"/>
</dbReference>
<evidence type="ECO:0000256" key="3">
    <source>
        <dbReference type="ARBA" id="ARBA00023163"/>
    </source>
</evidence>
<evidence type="ECO:0000313" key="8">
    <source>
        <dbReference type="EMBL" id="RLN41278.1"/>
    </source>
</evidence>
<accession>A0A3L6TPY8</accession>
<keyword evidence="9" id="KW-1185">Reference proteome</keyword>